<organism evidence="3 4">
    <name type="scientific">Durusdinium trenchii</name>
    <dbReference type="NCBI Taxonomy" id="1381693"/>
    <lineage>
        <taxon>Eukaryota</taxon>
        <taxon>Sar</taxon>
        <taxon>Alveolata</taxon>
        <taxon>Dinophyceae</taxon>
        <taxon>Suessiales</taxon>
        <taxon>Symbiodiniaceae</taxon>
        <taxon>Durusdinium</taxon>
    </lineage>
</organism>
<name>A0ABP0PPJ3_9DINO</name>
<protein>
    <recommendedName>
        <fullName evidence="5">DNA (cytosine-5-)-methyltransferase</fullName>
    </recommendedName>
</protein>
<dbReference type="InterPro" id="IPR001525">
    <property type="entry name" value="C5_MeTfrase"/>
</dbReference>
<keyword evidence="2" id="KW-0808">Transferase</keyword>
<reference evidence="3 4" key="1">
    <citation type="submission" date="2024-02" db="EMBL/GenBank/DDBJ databases">
        <authorList>
            <person name="Chen Y."/>
            <person name="Shah S."/>
            <person name="Dougan E. K."/>
            <person name="Thang M."/>
            <person name="Chan C."/>
        </authorList>
    </citation>
    <scope>NUCLEOTIDE SEQUENCE [LARGE SCALE GENOMIC DNA]</scope>
</reference>
<keyword evidence="1" id="KW-0489">Methyltransferase</keyword>
<evidence type="ECO:0000256" key="2">
    <source>
        <dbReference type="ARBA" id="ARBA00022679"/>
    </source>
</evidence>
<keyword evidence="4" id="KW-1185">Reference proteome</keyword>
<sequence length="655" mass="73837">MWTLNLPQALKPGLSLFPMCSLPQTRKGRVIFCFKVILIKRIWWPLRLAAMGSYCWKLSRRKSVHSHRKKKARRYSDQRTANHQLTFLQRPVCRYAHMRLYAIGSSALQNMRAGNKGFTMHSGRLREPQHPSLGVSMVRCAENKKWPSIMSFFWLLWISCAEILPIKFMMPGRQDENLSESRMSKDPDFQERYVQNFLACLERNYDMNPVTRALVAVPASMAHQIRSSKEEEHADSLQEEILFSSDCEGQDPGDRSSPSLLLASSEEEAAADVQTSKYGKLFRIPGEPGVDSFVADFVHNPEFECIRRKLVHTFSQIDVLKVGSMFTGWAVLEMVLDALKAEWNAACSTPSDALLEVQLCFMVEIDEAKSEYLMSSVVDSQCSSGRGFLGLETYVKKHKPNMILLENVASLFSKRQVEGGETAYSIIQKRLNRLGYSVAAGMHNTADFGLPQQRRRAWILCHLEDEVQCSAAALTLDVNRFQRCNVPLSACLESTQNPVTSGSLSRKSKRDITKEKKWEQGFAQQCEVYGKVKLQKRVAELKQLAVGCSDRELSILADQNFDRATFPRSDVSTMTCIIPGGKYVATGPGGFHILSAKDAHGELARLQGVGTTEWLKYRMADKSDHSMRSFIGNAFSVPVHLAALASILANWRPRP</sequence>
<evidence type="ECO:0008006" key="5">
    <source>
        <dbReference type="Google" id="ProtNLM"/>
    </source>
</evidence>
<accession>A0ABP0PPJ3</accession>
<dbReference type="Pfam" id="PF00145">
    <property type="entry name" value="DNA_methylase"/>
    <property type="match status" value="1"/>
</dbReference>
<dbReference type="Gene3D" id="3.40.50.150">
    <property type="entry name" value="Vaccinia Virus protein VP39"/>
    <property type="match status" value="1"/>
</dbReference>
<gene>
    <name evidence="3" type="ORF">CCMP2556_LOCUS38408</name>
</gene>
<evidence type="ECO:0000256" key="1">
    <source>
        <dbReference type="ARBA" id="ARBA00022603"/>
    </source>
</evidence>
<comment type="caution">
    <text evidence="3">The sequence shown here is derived from an EMBL/GenBank/DDBJ whole genome shotgun (WGS) entry which is preliminary data.</text>
</comment>
<evidence type="ECO:0000313" key="4">
    <source>
        <dbReference type="Proteomes" id="UP001642484"/>
    </source>
</evidence>
<dbReference type="Proteomes" id="UP001642484">
    <property type="component" value="Unassembled WGS sequence"/>
</dbReference>
<dbReference type="SUPFAM" id="SSF53335">
    <property type="entry name" value="S-adenosyl-L-methionine-dependent methyltransferases"/>
    <property type="match status" value="1"/>
</dbReference>
<evidence type="ECO:0000313" key="3">
    <source>
        <dbReference type="EMBL" id="CAK9077952.1"/>
    </source>
</evidence>
<dbReference type="EMBL" id="CAXAMN010023479">
    <property type="protein sequence ID" value="CAK9077952.1"/>
    <property type="molecule type" value="Genomic_DNA"/>
</dbReference>
<proteinExistence type="predicted"/>
<dbReference type="InterPro" id="IPR029063">
    <property type="entry name" value="SAM-dependent_MTases_sf"/>
</dbReference>